<accession>A0ABM1H6H3</accession>
<evidence type="ECO:0000313" key="1">
    <source>
        <dbReference type="Proteomes" id="UP000694930"/>
    </source>
</evidence>
<keyword evidence="1" id="KW-1185">Reference proteome</keyword>
<evidence type="ECO:0000313" key="2">
    <source>
        <dbReference type="RefSeq" id="XP_015081018.2"/>
    </source>
</evidence>
<reference evidence="1" key="1">
    <citation type="journal article" date="2014" name="Nat. Genet.">
        <title>The genome of the stress-tolerant wild tomato species Solanum pennellii.</title>
        <authorList>
            <person name="Bolger A."/>
            <person name="Scossa F."/>
            <person name="Bolger M.E."/>
            <person name="Lanz C."/>
            <person name="Maumus F."/>
            <person name="Tohge T."/>
            <person name="Quesneville H."/>
            <person name="Alseekh S."/>
            <person name="Sorensen I."/>
            <person name="Lichtenstein G."/>
            <person name="Fich E.A."/>
            <person name="Conte M."/>
            <person name="Keller H."/>
            <person name="Schneeberger K."/>
            <person name="Schwacke R."/>
            <person name="Ofner I."/>
            <person name="Vrebalov J."/>
            <person name="Xu Y."/>
            <person name="Osorio S."/>
            <person name="Aflitos S.A."/>
            <person name="Schijlen E."/>
            <person name="Jimenez-Gomez J.M."/>
            <person name="Ryngajllo M."/>
            <person name="Kimura S."/>
            <person name="Kumar R."/>
            <person name="Koenig D."/>
            <person name="Headland L.R."/>
            <person name="Maloof J.N."/>
            <person name="Sinha N."/>
            <person name="van Ham R.C."/>
            <person name="Lankhorst R.K."/>
            <person name="Mao L."/>
            <person name="Vogel A."/>
            <person name="Arsova B."/>
            <person name="Panstruga R."/>
            <person name="Fei Z."/>
            <person name="Rose J.K."/>
            <person name="Zamir D."/>
            <person name="Carrari F."/>
            <person name="Giovannoni J.J."/>
            <person name="Weigel D."/>
            <person name="Usadel B."/>
            <person name="Fernie A.R."/>
        </authorList>
    </citation>
    <scope>NUCLEOTIDE SEQUENCE [LARGE SCALE GENOMIC DNA]</scope>
    <source>
        <strain evidence="1">cv. LA0716</strain>
    </source>
</reference>
<organism evidence="1 2">
    <name type="scientific">Solanum pennellii</name>
    <name type="common">Tomato</name>
    <name type="synonym">Lycopersicon pennellii</name>
    <dbReference type="NCBI Taxonomy" id="28526"/>
    <lineage>
        <taxon>Eukaryota</taxon>
        <taxon>Viridiplantae</taxon>
        <taxon>Streptophyta</taxon>
        <taxon>Embryophyta</taxon>
        <taxon>Tracheophyta</taxon>
        <taxon>Spermatophyta</taxon>
        <taxon>Magnoliopsida</taxon>
        <taxon>eudicotyledons</taxon>
        <taxon>Gunneridae</taxon>
        <taxon>Pentapetalae</taxon>
        <taxon>asterids</taxon>
        <taxon>lamiids</taxon>
        <taxon>Solanales</taxon>
        <taxon>Solanaceae</taxon>
        <taxon>Solanoideae</taxon>
        <taxon>Solaneae</taxon>
        <taxon>Solanum</taxon>
        <taxon>Solanum subgen. Lycopersicon</taxon>
    </lineage>
</organism>
<sequence length="365" mass="42064">MVCTTIQQHDYKNAELCRSEDRKIPELQGDVGKLHKTHDNVCLNAATASTSTTKGVSGIRYTNSNMNKIFDKPFIPKNQKDSLFIPPQITTYSESLSQDKKAYNHITRLYIENLYKIQNYLNSTPRSPTAKDPNTDFITKKLQGYNKLIAQPGTNANLVKTCYSYGLLSTVYTQTGDEISTIPELYKAFMNYKRITKGTLFYIKFYSAPAEILFDEIKPIIQVVKIGLTRDMIIPEDIGIQQEIQRIEIPEFYANKRVIGITTILNELTNNYLNGNSVWSYYVREQVMIYSNSKEIREQDMEEIRQWILSLLKPEQKPTTRALRKGFISEELLTRYCKIIGQKYPDHICSKCQGEDNVIPDVQIE</sequence>
<name>A0ABM1H6H3_SOLPN</name>
<dbReference type="RefSeq" id="XP_015081018.2">
    <property type="nucleotide sequence ID" value="XM_015225532.2"/>
</dbReference>
<reference evidence="2" key="2">
    <citation type="submission" date="2025-08" db="UniProtKB">
        <authorList>
            <consortium name="RefSeq"/>
        </authorList>
    </citation>
    <scope>IDENTIFICATION</scope>
</reference>
<gene>
    <name evidence="2" type="primary">LOC107024540</name>
</gene>
<dbReference type="GeneID" id="107024540"/>
<dbReference type="Proteomes" id="UP000694930">
    <property type="component" value="Chromosome 7"/>
</dbReference>
<proteinExistence type="predicted"/>
<protein>
    <submittedName>
        <fullName evidence="2">Uncharacterized protein LOC107024540</fullName>
    </submittedName>
</protein>